<sequence>MIFKDRQDAGRKLLVRLFEDQEIKKNKHKVVIVSLLRGGIVVGDIIAKGLQVKHLPLVVSKIPAPHNPELALGALCFDVTYLEKNVVNSLGLIKAEIVDQIGMARKKFNSYLKRFGIKESLYSRSSKNKIVILTDDGIATGSTVKAAILFLKSKKPKSIYLAIPVAPTDCSTVGIDRELILHKNFAFGAVSQFYEHFPQVEDEEVKKLLRN</sequence>
<proteinExistence type="predicted"/>
<dbReference type="Gene3D" id="3.30.1310.20">
    <property type="entry name" value="PRTase-like"/>
    <property type="match status" value="1"/>
</dbReference>
<accession>A0A1F7GYX2</accession>
<dbReference type="AlphaFoldDB" id="A0A1F7GYX2"/>
<feature type="domain" description="Phosphoribosyltransferase" evidence="1">
    <location>
        <begin position="122"/>
        <end position="166"/>
    </location>
</feature>
<dbReference type="InterPro" id="IPR029057">
    <property type="entry name" value="PRTase-like"/>
</dbReference>
<dbReference type="InterPro" id="IPR000836">
    <property type="entry name" value="PRTase_dom"/>
</dbReference>
<dbReference type="Gene3D" id="3.40.50.2020">
    <property type="match status" value="1"/>
</dbReference>
<dbReference type="SUPFAM" id="SSF53271">
    <property type="entry name" value="PRTase-like"/>
    <property type="match status" value="1"/>
</dbReference>
<dbReference type="EMBL" id="MFZO01000039">
    <property type="protein sequence ID" value="OGK24053.1"/>
    <property type="molecule type" value="Genomic_DNA"/>
</dbReference>
<organism evidence="2 3">
    <name type="scientific">Candidatus Roizmanbacteria bacterium RIFCSPHIGHO2_02_FULL_38_11</name>
    <dbReference type="NCBI Taxonomy" id="1802039"/>
    <lineage>
        <taxon>Bacteria</taxon>
        <taxon>Candidatus Roizmaniibacteriota</taxon>
    </lineage>
</organism>
<protein>
    <recommendedName>
        <fullName evidence="1">Phosphoribosyltransferase domain-containing protein</fullName>
    </recommendedName>
</protein>
<dbReference type="Proteomes" id="UP000177913">
    <property type="component" value="Unassembled WGS sequence"/>
</dbReference>
<reference evidence="2 3" key="1">
    <citation type="journal article" date="2016" name="Nat. Commun.">
        <title>Thousands of microbial genomes shed light on interconnected biogeochemical processes in an aquifer system.</title>
        <authorList>
            <person name="Anantharaman K."/>
            <person name="Brown C.T."/>
            <person name="Hug L.A."/>
            <person name="Sharon I."/>
            <person name="Castelle C.J."/>
            <person name="Probst A.J."/>
            <person name="Thomas B.C."/>
            <person name="Singh A."/>
            <person name="Wilkins M.J."/>
            <person name="Karaoz U."/>
            <person name="Brodie E.L."/>
            <person name="Williams K.H."/>
            <person name="Hubbard S.S."/>
            <person name="Banfield J.F."/>
        </authorList>
    </citation>
    <scope>NUCLEOTIDE SEQUENCE [LARGE SCALE GENOMIC DNA]</scope>
</reference>
<evidence type="ECO:0000259" key="1">
    <source>
        <dbReference type="Pfam" id="PF00156"/>
    </source>
</evidence>
<comment type="caution">
    <text evidence="2">The sequence shown here is derived from an EMBL/GenBank/DDBJ whole genome shotgun (WGS) entry which is preliminary data.</text>
</comment>
<evidence type="ECO:0000313" key="3">
    <source>
        <dbReference type="Proteomes" id="UP000177913"/>
    </source>
</evidence>
<gene>
    <name evidence="2" type="ORF">A3C25_05055</name>
</gene>
<dbReference type="Pfam" id="PF00156">
    <property type="entry name" value="Pribosyltran"/>
    <property type="match status" value="1"/>
</dbReference>
<evidence type="ECO:0000313" key="2">
    <source>
        <dbReference type="EMBL" id="OGK24053.1"/>
    </source>
</evidence>
<dbReference type="CDD" id="cd06223">
    <property type="entry name" value="PRTases_typeI"/>
    <property type="match status" value="1"/>
</dbReference>
<name>A0A1F7GYX2_9BACT</name>